<evidence type="ECO:0000313" key="2">
    <source>
        <dbReference type="Proteomes" id="UP000011750"/>
    </source>
</evidence>
<evidence type="ECO:0000313" key="1">
    <source>
        <dbReference type="EnsemblPlants" id="Bra004104.1-P"/>
    </source>
</evidence>
<name>M4CIS0_BRACM</name>
<reference evidence="1" key="3">
    <citation type="submission" date="2023-03" db="UniProtKB">
        <authorList>
            <consortium name="EnsemblPlants"/>
        </authorList>
    </citation>
    <scope>IDENTIFICATION</scope>
    <source>
        <strain evidence="1">cv. Chiifu-401-42</strain>
    </source>
</reference>
<proteinExistence type="predicted"/>
<dbReference type="AlphaFoldDB" id="M4CIS0"/>
<dbReference type="EnsemblPlants" id="Bra004104.1">
    <property type="protein sequence ID" value="Bra004104.1-P"/>
    <property type="gene ID" value="Bra004104"/>
</dbReference>
<dbReference type="InParanoid" id="M4CIS0"/>
<keyword evidence="2" id="KW-1185">Reference proteome</keyword>
<evidence type="ECO:0008006" key="3">
    <source>
        <dbReference type="Google" id="ProtNLM"/>
    </source>
</evidence>
<dbReference type="Gramene" id="Bra004104.1">
    <property type="protein sequence ID" value="Bra004104.1-P"/>
    <property type="gene ID" value="Bra004104"/>
</dbReference>
<organism evidence="1 2">
    <name type="scientific">Brassica campestris</name>
    <name type="common">Field mustard</name>
    <dbReference type="NCBI Taxonomy" id="3711"/>
    <lineage>
        <taxon>Eukaryota</taxon>
        <taxon>Viridiplantae</taxon>
        <taxon>Streptophyta</taxon>
        <taxon>Embryophyta</taxon>
        <taxon>Tracheophyta</taxon>
        <taxon>Spermatophyta</taxon>
        <taxon>Magnoliopsida</taxon>
        <taxon>eudicotyledons</taxon>
        <taxon>Gunneridae</taxon>
        <taxon>Pentapetalae</taxon>
        <taxon>rosids</taxon>
        <taxon>malvids</taxon>
        <taxon>Brassicales</taxon>
        <taxon>Brassicaceae</taxon>
        <taxon>Brassiceae</taxon>
        <taxon>Brassica</taxon>
    </lineage>
</organism>
<sequence length="140" mass="16130">METKHLVLKTELHPREFNGIRLLLMNCPNLETLTIDLLPPSPIAMASSYAGIDPQTYWMQNISYECQRETLKAVIMKNFIGGAKELHIVKFFIRSGCERLERVELYMPFDLDDGRKVFAHAKSEMLQRSANHLQVVVHNS</sequence>
<dbReference type="Proteomes" id="UP000011750">
    <property type="component" value="Chromosome A07"/>
</dbReference>
<reference evidence="1 2" key="1">
    <citation type="journal article" date="2011" name="Nat. Genet.">
        <title>The genome of the mesopolyploid crop species Brassica rapa.</title>
        <authorList>
            <consortium name="Brassica rapa Genome Sequencing Project Consortium"/>
            <person name="Wang X."/>
            <person name="Wang H."/>
            <person name="Wang J."/>
            <person name="Sun R."/>
            <person name="Wu J."/>
            <person name="Liu S."/>
            <person name="Bai Y."/>
            <person name="Mun J.H."/>
            <person name="Bancroft I."/>
            <person name="Cheng F."/>
            <person name="Huang S."/>
            <person name="Li X."/>
            <person name="Hua W."/>
            <person name="Wang J."/>
            <person name="Wang X."/>
            <person name="Freeling M."/>
            <person name="Pires J.C."/>
            <person name="Paterson A.H."/>
            <person name="Chalhoub B."/>
            <person name="Wang B."/>
            <person name="Hayward A."/>
            <person name="Sharpe A.G."/>
            <person name="Park B.S."/>
            <person name="Weisshaar B."/>
            <person name="Liu B."/>
            <person name="Li B."/>
            <person name="Liu B."/>
            <person name="Tong C."/>
            <person name="Song C."/>
            <person name="Duran C."/>
            <person name="Peng C."/>
            <person name="Geng C."/>
            <person name="Koh C."/>
            <person name="Lin C."/>
            <person name="Edwards D."/>
            <person name="Mu D."/>
            <person name="Shen D."/>
            <person name="Soumpourou E."/>
            <person name="Li F."/>
            <person name="Fraser F."/>
            <person name="Conant G."/>
            <person name="Lassalle G."/>
            <person name="King G.J."/>
            <person name="Bonnema G."/>
            <person name="Tang H."/>
            <person name="Wang H."/>
            <person name="Belcram H."/>
            <person name="Zhou H."/>
            <person name="Hirakawa H."/>
            <person name="Abe H."/>
            <person name="Guo H."/>
            <person name="Wang H."/>
            <person name="Jin H."/>
            <person name="Parkin I.A."/>
            <person name="Batley J."/>
            <person name="Kim J.S."/>
            <person name="Just J."/>
            <person name="Li J."/>
            <person name="Xu J."/>
            <person name="Deng J."/>
            <person name="Kim J.A."/>
            <person name="Li J."/>
            <person name="Yu J."/>
            <person name="Meng J."/>
            <person name="Wang J."/>
            <person name="Min J."/>
            <person name="Poulain J."/>
            <person name="Wang J."/>
            <person name="Hatakeyama K."/>
            <person name="Wu K."/>
            <person name="Wang L."/>
            <person name="Fang L."/>
            <person name="Trick M."/>
            <person name="Links M.G."/>
            <person name="Zhao M."/>
            <person name="Jin M."/>
            <person name="Ramchiary N."/>
            <person name="Drou N."/>
            <person name="Berkman P.J."/>
            <person name="Cai Q."/>
            <person name="Huang Q."/>
            <person name="Li R."/>
            <person name="Tabata S."/>
            <person name="Cheng S."/>
            <person name="Zhang S."/>
            <person name="Zhang S."/>
            <person name="Huang S."/>
            <person name="Sato S."/>
            <person name="Sun S."/>
            <person name="Kwon S.J."/>
            <person name="Choi S.R."/>
            <person name="Lee T.H."/>
            <person name="Fan W."/>
            <person name="Zhao X."/>
            <person name="Tan X."/>
            <person name="Xu X."/>
            <person name="Wang Y."/>
            <person name="Qiu Y."/>
            <person name="Yin Y."/>
            <person name="Li Y."/>
            <person name="Du Y."/>
            <person name="Liao Y."/>
            <person name="Lim Y."/>
            <person name="Narusaka Y."/>
            <person name="Wang Y."/>
            <person name="Wang Z."/>
            <person name="Li Z."/>
            <person name="Wang Z."/>
            <person name="Xiong Z."/>
            <person name="Zhang Z."/>
        </authorList>
    </citation>
    <scope>NUCLEOTIDE SEQUENCE [LARGE SCALE GENOMIC DNA]</scope>
    <source>
        <strain evidence="1 2">cv. Chiifu-401-42</strain>
    </source>
</reference>
<reference evidence="1 2" key="2">
    <citation type="journal article" date="2018" name="Hortic Res">
        <title>Improved Brassica rapa reference genome by single-molecule sequencing and chromosome conformation capture technologies.</title>
        <authorList>
            <person name="Zhang L."/>
            <person name="Cai X."/>
            <person name="Wu J."/>
            <person name="Liu M."/>
            <person name="Grob S."/>
            <person name="Cheng F."/>
            <person name="Liang J."/>
            <person name="Cai C."/>
            <person name="Liu Z."/>
            <person name="Liu B."/>
            <person name="Wang F."/>
            <person name="Li S."/>
            <person name="Liu F."/>
            <person name="Li X."/>
            <person name="Cheng L."/>
            <person name="Yang W."/>
            <person name="Li M.H."/>
            <person name="Grossniklaus U."/>
            <person name="Zheng H."/>
            <person name="Wang X."/>
        </authorList>
    </citation>
    <scope>NUCLEOTIDE SEQUENCE [LARGE SCALE GENOMIC DNA]</scope>
    <source>
        <strain evidence="1 2">cv. Chiifu-401-42</strain>
    </source>
</reference>
<accession>M4CIS0</accession>
<dbReference type="STRING" id="51351.M4CIS0"/>
<dbReference type="HOGENOM" id="CLU_1837877_0_0_1"/>
<protein>
    <recommendedName>
        <fullName evidence="3">FBD domain-containing protein</fullName>
    </recommendedName>
</protein>